<feature type="compositionally biased region" description="Low complexity" evidence="1">
    <location>
        <begin position="252"/>
        <end position="264"/>
    </location>
</feature>
<evidence type="ECO:0000313" key="2">
    <source>
        <dbReference type="EMBL" id="GGK37827.1"/>
    </source>
</evidence>
<keyword evidence="3" id="KW-1185">Reference proteome</keyword>
<comment type="caution">
    <text evidence="2">The sequence shown here is derived from an EMBL/GenBank/DDBJ whole genome shotgun (WGS) entry which is preliminary data.</text>
</comment>
<gene>
    <name evidence="2" type="ORF">GCM10011591_06800</name>
</gene>
<protein>
    <submittedName>
        <fullName evidence="2">Uncharacterized protein</fullName>
    </submittedName>
</protein>
<dbReference type="EMBL" id="BMMW01000001">
    <property type="protein sequence ID" value="GGK37827.1"/>
    <property type="molecule type" value="Genomic_DNA"/>
</dbReference>
<accession>A0A917Q970</accession>
<sequence>MKVSRLLTGIGVLPLLARLRRDRDPRISRDPTRPLETAILDAEKQCSSGTLRVSGDPGGDVLFCQGRIVDVKTSGAPGFGALSQHPVGAAHTRLLRMTATVDGIFAIAAGWIDTCDWHTTTGIDTEDGYEGQWVLTEVERRLTALAGVGLSPYRNRLYATLFGLHLQDESTNEIVTLADGNRTCRDLAFLLGRPLYPVTVEVARLLANDILRVAPTAAAEAPNSTNPALPKRQRGASGVNDTLRPRPPQAARPPTTVVDGPDTPYSRSTERIS</sequence>
<evidence type="ECO:0000313" key="3">
    <source>
        <dbReference type="Proteomes" id="UP000612956"/>
    </source>
</evidence>
<reference evidence="2" key="1">
    <citation type="journal article" date="2014" name="Int. J. Syst. Evol. Microbiol.">
        <title>Complete genome sequence of Corynebacterium casei LMG S-19264T (=DSM 44701T), isolated from a smear-ripened cheese.</title>
        <authorList>
            <consortium name="US DOE Joint Genome Institute (JGI-PGF)"/>
            <person name="Walter F."/>
            <person name="Albersmeier A."/>
            <person name="Kalinowski J."/>
            <person name="Ruckert C."/>
        </authorList>
    </citation>
    <scope>NUCLEOTIDE SEQUENCE</scope>
    <source>
        <strain evidence="2">CGMCC 4.7278</strain>
    </source>
</reference>
<dbReference type="Proteomes" id="UP000612956">
    <property type="component" value="Unassembled WGS sequence"/>
</dbReference>
<reference evidence="2" key="2">
    <citation type="submission" date="2020-09" db="EMBL/GenBank/DDBJ databases">
        <authorList>
            <person name="Sun Q."/>
            <person name="Zhou Y."/>
        </authorList>
    </citation>
    <scope>NUCLEOTIDE SEQUENCE</scope>
    <source>
        <strain evidence="2">CGMCC 4.7278</strain>
    </source>
</reference>
<feature type="region of interest" description="Disordered" evidence="1">
    <location>
        <begin position="218"/>
        <end position="273"/>
    </location>
</feature>
<dbReference type="AlphaFoldDB" id="A0A917Q970"/>
<dbReference type="RefSeq" id="WP_188827209.1">
    <property type="nucleotide sequence ID" value="NZ_BMMW01000001.1"/>
</dbReference>
<name>A0A917Q970_9NOCA</name>
<evidence type="ECO:0000256" key="1">
    <source>
        <dbReference type="SAM" id="MobiDB-lite"/>
    </source>
</evidence>
<organism evidence="2 3">
    <name type="scientific">Nocardia camponoti</name>
    <dbReference type="NCBI Taxonomy" id="1616106"/>
    <lineage>
        <taxon>Bacteria</taxon>
        <taxon>Bacillati</taxon>
        <taxon>Actinomycetota</taxon>
        <taxon>Actinomycetes</taxon>
        <taxon>Mycobacteriales</taxon>
        <taxon>Nocardiaceae</taxon>
        <taxon>Nocardia</taxon>
    </lineage>
</organism>
<proteinExistence type="predicted"/>